<feature type="compositionally biased region" description="Polar residues" evidence="1">
    <location>
        <begin position="46"/>
        <end position="55"/>
    </location>
</feature>
<gene>
    <name evidence="2" type="ORF">K443DRAFT_681695</name>
</gene>
<evidence type="ECO:0000313" key="3">
    <source>
        <dbReference type="Proteomes" id="UP000054477"/>
    </source>
</evidence>
<protein>
    <submittedName>
        <fullName evidence="2">Uncharacterized protein</fullName>
    </submittedName>
</protein>
<organism evidence="2 3">
    <name type="scientific">Laccaria amethystina LaAM-08-1</name>
    <dbReference type="NCBI Taxonomy" id="1095629"/>
    <lineage>
        <taxon>Eukaryota</taxon>
        <taxon>Fungi</taxon>
        <taxon>Dikarya</taxon>
        <taxon>Basidiomycota</taxon>
        <taxon>Agaricomycotina</taxon>
        <taxon>Agaricomycetes</taxon>
        <taxon>Agaricomycetidae</taxon>
        <taxon>Agaricales</taxon>
        <taxon>Agaricineae</taxon>
        <taxon>Hydnangiaceae</taxon>
        <taxon>Laccaria</taxon>
    </lineage>
</organism>
<sequence>MTYNSTLLATAADHISAYYSHDTDHGTSRSGSPMKTEWKSSHVDRASSNNTLQYQKSEKSDKRDKKTHMHLCN</sequence>
<evidence type="ECO:0000256" key="1">
    <source>
        <dbReference type="SAM" id="MobiDB-lite"/>
    </source>
</evidence>
<reference evidence="3" key="2">
    <citation type="submission" date="2015-01" db="EMBL/GenBank/DDBJ databases">
        <title>Evolutionary Origins and Diversification of the Mycorrhizal Mutualists.</title>
        <authorList>
            <consortium name="DOE Joint Genome Institute"/>
            <consortium name="Mycorrhizal Genomics Consortium"/>
            <person name="Kohler A."/>
            <person name="Kuo A."/>
            <person name="Nagy L.G."/>
            <person name="Floudas D."/>
            <person name="Copeland A."/>
            <person name="Barry K.W."/>
            <person name="Cichocki N."/>
            <person name="Veneault-Fourrey C."/>
            <person name="LaButti K."/>
            <person name="Lindquist E.A."/>
            <person name="Lipzen A."/>
            <person name="Lundell T."/>
            <person name="Morin E."/>
            <person name="Murat C."/>
            <person name="Riley R."/>
            <person name="Ohm R."/>
            <person name="Sun H."/>
            <person name="Tunlid A."/>
            <person name="Henrissat B."/>
            <person name="Grigoriev I.V."/>
            <person name="Hibbett D.S."/>
            <person name="Martin F."/>
        </authorList>
    </citation>
    <scope>NUCLEOTIDE SEQUENCE [LARGE SCALE GENOMIC DNA]</scope>
    <source>
        <strain evidence="3">LaAM-08-1</strain>
    </source>
</reference>
<proteinExistence type="predicted"/>
<dbReference type="AlphaFoldDB" id="A0A0C9X776"/>
<keyword evidence="3" id="KW-1185">Reference proteome</keyword>
<feature type="compositionally biased region" description="Basic and acidic residues" evidence="1">
    <location>
        <begin position="36"/>
        <end position="45"/>
    </location>
</feature>
<evidence type="ECO:0000313" key="2">
    <source>
        <dbReference type="EMBL" id="KIJ97218.1"/>
    </source>
</evidence>
<name>A0A0C9X776_9AGAR</name>
<feature type="region of interest" description="Disordered" evidence="1">
    <location>
        <begin position="20"/>
        <end position="73"/>
    </location>
</feature>
<dbReference type="EMBL" id="KN838699">
    <property type="protein sequence ID" value="KIJ97218.1"/>
    <property type="molecule type" value="Genomic_DNA"/>
</dbReference>
<dbReference type="HOGENOM" id="CLU_2705174_0_0_1"/>
<accession>A0A0C9X776</accession>
<dbReference type="Proteomes" id="UP000054477">
    <property type="component" value="Unassembled WGS sequence"/>
</dbReference>
<reference evidence="2 3" key="1">
    <citation type="submission" date="2014-04" db="EMBL/GenBank/DDBJ databases">
        <authorList>
            <consortium name="DOE Joint Genome Institute"/>
            <person name="Kuo A."/>
            <person name="Kohler A."/>
            <person name="Nagy L.G."/>
            <person name="Floudas D."/>
            <person name="Copeland A."/>
            <person name="Barry K.W."/>
            <person name="Cichocki N."/>
            <person name="Veneault-Fourrey C."/>
            <person name="LaButti K."/>
            <person name="Lindquist E.A."/>
            <person name="Lipzen A."/>
            <person name="Lundell T."/>
            <person name="Morin E."/>
            <person name="Murat C."/>
            <person name="Sun H."/>
            <person name="Tunlid A."/>
            <person name="Henrissat B."/>
            <person name="Grigoriev I.V."/>
            <person name="Hibbett D.S."/>
            <person name="Martin F."/>
            <person name="Nordberg H.P."/>
            <person name="Cantor M.N."/>
            <person name="Hua S.X."/>
        </authorList>
    </citation>
    <scope>NUCLEOTIDE SEQUENCE [LARGE SCALE GENOMIC DNA]</scope>
    <source>
        <strain evidence="2 3">LaAM-08-1</strain>
    </source>
</reference>